<evidence type="ECO:0000256" key="3">
    <source>
        <dbReference type="ARBA" id="ARBA00004496"/>
    </source>
</evidence>
<protein>
    <recommendedName>
        <fullName evidence="8">Bifunctional chorismate mutase/prephenate dehydratase</fullName>
        <ecNumber evidence="7">4.2.1.51</ecNumber>
        <ecNumber evidence="6">5.4.99.5</ecNumber>
    </recommendedName>
    <alternativeName>
        <fullName evidence="17">Chorismate mutase-prephenate dehydratase</fullName>
    </alternativeName>
    <alternativeName>
        <fullName evidence="16">p-protein</fullName>
    </alternativeName>
</protein>
<dbReference type="Gene3D" id="1.20.59.10">
    <property type="entry name" value="Chorismate mutase"/>
    <property type="match status" value="1"/>
</dbReference>
<dbReference type="InterPro" id="IPR001086">
    <property type="entry name" value="Preph_deHydtase"/>
</dbReference>
<dbReference type="PROSITE" id="PS51171">
    <property type="entry name" value="PREPHENATE_DEHYDR_3"/>
    <property type="match status" value="1"/>
</dbReference>
<dbReference type="GO" id="GO:0046417">
    <property type="term" value="P:chorismate metabolic process"/>
    <property type="evidence" value="ECO:0007669"/>
    <property type="project" value="InterPro"/>
</dbReference>
<dbReference type="Pfam" id="PF01817">
    <property type="entry name" value="CM_2"/>
    <property type="match status" value="1"/>
</dbReference>
<evidence type="ECO:0000259" key="20">
    <source>
        <dbReference type="PROSITE" id="PS51168"/>
    </source>
</evidence>
<name>A0A518B0Z0_9BACT</name>
<dbReference type="AlphaFoldDB" id="A0A518B0Z0"/>
<evidence type="ECO:0000259" key="22">
    <source>
        <dbReference type="PROSITE" id="PS51671"/>
    </source>
</evidence>
<evidence type="ECO:0000313" key="24">
    <source>
        <dbReference type="Proteomes" id="UP000317093"/>
    </source>
</evidence>
<dbReference type="EC" id="4.2.1.51" evidence="7"/>
<dbReference type="OrthoDB" id="9802281at2"/>
<evidence type="ECO:0000256" key="19">
    <source>
        <dbReference type="PIRSR" id="PIRSR001500-2"/>
    </source>
</evidence>
<dbReference type="Pfam" id="PF01842">
    <property type="entry name" value="ACT"/>
    <property type="match status" value="1"/>
</dbReference>
<evidence type="ECO:0000256" key="10">
    <source>
        <dbReference type="ARBA" id="ARBA00022605"/>
    </source>
</evidence>
<dbReference type="UniPathway" id="UPA00120">
    <property type="reaction ID" value="UER00203"/>
</dbReference>
<dbReference type="EC" id="5.4.99.5" evidence="6"/>
<feature type="domain" description="ACT" evidence="22">
    <location>
        <begin position="286"/>
        <end position="365"/>
    </location>
</feature>
<gene>
    <name evidence="23" type="primary">pheA</name>
    <name evidence="23" type="ORF">Pan216_14980</name>
</gene>
<comment type="pathway">
    <text evidence="4">Amino-acid biosynthesis; L-phenylalanine biosynthesis; phenylpyruvate from prephenate: step 1/1.</text>
</comment>
<comment type="catalytic activity">
    <reaction evidence="18">
        <text>prephenate + H(+) = 3-phenylpyruvate + CO2 + H2O</text>
        <dbReference type="Rhea" id="RHEA:21648"/>
        <dbReference type="ChEBI" id="CHEBI:15377"/>
        <dbReference type="ChEBI" id="CHEBI:15378"/>
        <dbReference type="ChEBI" id="CHEBI:16526"/>
        <dbReference type="ChEBI" id="CHEBI:18005"/>
        <dbReference type="ChEBI" id="CHEBI:29934"/>
        <dbReference type="EC" id="4.2.1.51"/>
    </reaction>
</comment>
<dbReference type="GO" id="GO:0004664">
    <property type="term" value="F:prephenate dehydratase activity"/>
    <property type="evidence" value="ECO:0007669"/>
    <property type="project" value="UniProtKB-EC"/>
</dbReference>
<keyword evidence="14 23" id="KW-0456">Lyase</keyword>
<dbReference type="PANTHER" id="PTHR21022">
    <property type="entry name" value="PREPHENATE DEHYDRATASE P PROTEIN"/>
    <property type="match status" value="1"/>
</dbReference>
<sequence>MAQKKGTGSTRSASKLDSLRNQIDRLDLQLLKLANDRAKLAVDIGKIKAEQGVEVFSPAREDEILTRMVEKNTGPLDNRAVRALFRELMSASRSLQRGLRVAYLGPEYSFSHLAALEKFGSSVDYVPVATIAGVFEIVNRGQADLGLVPVENSTDGRVADTLDMFTRLPLKICAEVSLKVHHNLLAMCSLADIRRIYSKPQALSQCRKWLATNVPQAQLKEVASTTTAAQLAKQEPHAAAVASRQAGVKYGLNTLCEDIEDFENNVTRFAVVGHQASPRTGKDKTSIMFKIPDQPGTLSDVLAIFKKNKINMSWIESFPARTDGKKNEYVFFADLTGHTNEIKIKRTIEAIGRKCENLEVLGSFPRGECFD</sequence>
<evidence type="ECO:0000256" key="14">
    <source>
        <dbReference type="ARBA" id="ARBA00023239"/>
    </source>
</evidence>
<dbReference type="PROSITE" id="PS51671">
    <property type="entry name" value="ACT"/>
    <property type="match status" value="1"/>
</dbReference>
<dbReference type="InterPro" id="IPR045865">
    <property type="entry name" value="ACT-like_dom_sf"/>
</dbReference>
<dbReference type="InterPro" id="IPR002701">
    <property type="entry name" value="CM_II_prokaryot"/>
</dbReference>
<dbReference type="KEGG" id="knv:Pan216_14980"/>
<organism evidence="23 24">
    <name type="scientific">Kolteria novifilia</name>
    <dbReference type="NCBI Taxonomy" id="2527975"/>
    <lineage>
        <taxon>Bacteria</taxon>
        <taxon>Pseudomonadati</taxon>
        <taxon>Planctomycetota</taxon>
        <taxon>Planctomycetia</taxon>
        <taxon>Kolteriales</taxon>
        <taxon>Kolteriaceae</taxon>
        <taxon>Kolteria</taxon>
    </lineage>
</organism>
<keyword evidence="10" id="KW-0028">Amino-acid biosynthesis</keyword>
<keyword evidence="11" id="KW-0057">Aromatic amino acid biosynthesis</keyword>
<keyword evidence="15" id="KW-0511">Multifunctional enzyme</keyword>
<dbReference type="GO" id="GO:0005737">
    <property type="term" value="C:cytoplasm"/>
    <property type="evidence" value="ECO:0007669"/>
    <property type="project" value="UniProtKB-SubCell"/>
</dbReference>
<evidence type="ECO:0000256" key="4">
    <source>
        <dbReference type="ARBA" id="ARBA00004741"/>
    </source>
</evidence>
<evidence type="ECO:0000256" key="1">
    <source>
        <dbReference type="ARBA" id="ARBA00000824"/>
    </source>
</evidence>
<keyword evidence="12" id="KW-0584">Phenylalanine biosynthesis</keyword>
<evidence type="ECO:0000256" key="15">
    <source>
        <dbReference type="ARBA" id="ARBA00023268"/>
    </source>
</evidence>
<proteinExistence type="predicted"/>
<dbReference type="CDD" id="cd13630">
    <property type="entry name" value="PBP2_PDT_1"/>
    <property type="match status" value="1"/>
</dbReference>
<dbReference type="NCBIfam" id="NF008865">
    <property type="entry name" value="PRK11898.1"/>
    <property type="match status" value="1"/>
</dbReference>
<dbReference type="PIRSF" id="PIRSF001500">
    <property type="entry name" value="Chor_mut_pdt_Ppr"/>
    <property type="match status" value="1"/>
</dbReference>
<accession>A0A518B0Z0</accession>
<evidence type="ECO:0000259" key="21">
    <source>
        <dbReference type="PROSITE" id="PS51171"/>
    </source>
</evidence>
<feature type="domain" description="Prephenate dehydratase" evidence="21">
    <location>
        <begin position="100"/>
        <end position="274"/>
    </location>
</feature>
<keyword evidence="9" id="KW-0963">Cytoplasm</keyword>
<evidence type="ECO:0000256" key="18">
    <source>
        <dbReference type="ARBA" id="ARBA00047848"/>
    </source>
</evidence>
<dbReference type="InterPro" id="IPR036979">
    <property type="entry name" value="CM_dom_sf"/>
</dbReference>
<evidence type="ECO:0000313" key="23">
    <source>
        <dbReference type="EMBL" id="QDU60651.1"/>
    </source>
</evidence>
<dbReference type="Proteomes" id="UP000317093">
    <property type="component" value="Chromosome"/>
</dbReference>
<dbReference type="GO" id="GO:0009094">
    <property type="term" value="P:L-phenylalanine biosynthetic process"/>
    <property type="evidence" value="ECO:0007669"/>
    <property type="project" value="UniProtKB-UniPathway"/>
</dbReference>
<evidence type="ECO:0000256" key="5">
    <source>
        <dbReference type="ARBA" id="ARBA00004817"/>
    </source>
</evidence>
<dbReference type="UniPathway" id="UPA00121">
    <property type="reaction ID" value="UER00345"/>
</dbReference>
<comment type="function">
    <text evidence="2">Catalyzes the Claisen rearrangement of chorismate to prephenate and the decarboxylation/dehydration of prephenate to phenylpyruvate.</text>
</comment>
<comment type="pathway">
    <text evidence="5">Metabolic intermediate biosynthesis; prephenate biosynthesis; prephenate from chorismate: step 1/1.</text>
</comment>
<dbReference type="Pfam" id="PF00800">
    <property type="entry name" value="PDT"/>
    <property type="match status" value="1"/>
</dbReference>
<evidence type="ECO:0000256" key="2">
    <source>
        <dbReference type="ARBA" id="ARBA00002364"/>
    </source>
</evidence>
<evidence type="ECO:0000256" key="17">
    <source>
        <dbReference type="ARBA" id="ARBA00031520"/>
    </source>
</evidence>
<dbReference type="EMBL" id="CP036279">
    <property type="protein sequence ID" value="QDU60651.1"/>
    <property type="molecule type" value="Genomic_DNA"/>
</dbReference>
<dbReference type="CDD" id="cd04905">
    <property type="entry name" value="ACT_CM-PDT"/>
    <property type="match status" value="1"/>
</dbReference>
<feature type="domain" description="Chorismate mutase" evidence="20">
    <location>
        <begin position="10"/>
        <end position="100"/>
    </location>
</feature>
<comment type="catalytic activity">
    <reaction evidence="1">
        <text>chorismate = prephenate</text>
        <dbReference type="Rhea" id="RHEA:13897"/>
        <dbReference type="ChEBI" id="CHEBI:29748"/>
        <dbReference type="ChEBI" id="CHEBI:29934"/>
        <dbReference type="EC" id="5.4.99.5"/>
    </reaction>
</comment>
<evidence type="ECO:0000256" key="13">
    <source>
        <dbReference type="ARBA" id="ARBA00023235"/>
    </source>
</evidence>
<evidence type="ECO:0000256" key="12">
    <source>
        <dbReference type="ARBA" id="ARBA00023222"/>
    </source>
</evidence>
<dbReference type="GO" id="GO:0004106">
    <property type="term" value="F:chorismate mutase activity"/>
    <property type="evidence" value="ECO:0007669"/>
    <property type="project" value="UniProtKB-EC"/>
</dbReference>
<dbReference type="PROSITE" id="PS51168">
    <property type="entry name" value="CHORISMATE_MUT_2"/>
    <property type="match status" value="1"/>
</dbReference>
<dbReference type="RefSeq" id="WP_145256827.1">
    <property type="nucleotide sequence ID" value="NZ_CP036279.1"/>
</dbReference>
<feature type="site" description="Essential for prephenate dehydratase activity" evidence="19">
    <location>
        <position position="267"/>
    </location>
</feature>
<evidence type="ECO:0000256" key="9">
    <source>
        <dbReference type="ARBA" id="ARBA00022490"/>
    </source>
</evidence>
<evidence type="ECO:0000256" key="16">
    <source>
        <dbReference type="ARBA" id="ARBA00031175"/>
    </source>
</evidence>
<dbReference type="Gene3D" id="3.40.190.10">
    <property type="entry name" value="Periplasmic binding protein-like II"/>
    <property type="match status" value="2"/>
</dbReference>
<dbReference type="SMART" id="SM00830">
    <property type="entry name" value="CM_2"/>
    <property type="match status" value="1"/>
</dbReference>
<keyword evidence="24" id="KW-1185">Reference proteome</keyword>
<dbReference type="FunFam" id="3.40.190.10:FF:000034">
    <property type="entry name" value="Chorismate mutase/prephenate dehydratase"/>
    <property type="match status" value="1"/>
</dbReference>
<evidence type="ECO:0000256" key="11">
    <source>
        <dbReference type="ARBA" id="ARBA00023141"/>
    </source>
</evidence>
<keyword evidence="13" id="KW-0413">Isomerase</keyword>
<dbReference type="InterPro" id="IPR036263">
    <property type="entry name" value="Chorismate_II_sf"/>
</dbReference>
<dbReference type="PANTHER" id="PTHR21022:SF19">
    <property type="entry name" value="PREPHENATE DEHYDRATASE-RELATED"/>
    <property type="match status" value="1"/>
</dbReference>
<dbReference type="Gene3D" id="3.30.70.260">
    <property type="match status" value="1"/>
</dbReference>
<dbReference type="InterPro" id="IPR008242">
    <property type="entry name" value="Chor_mutase/pphenate_deHydtase"/>
</dbReference>
<evidence type="ECO:0000256" key="8">
    <source>
        <dbReference type="ARBA" id="ARBA00014401"/>
    </source>
</evidence>
<dbReference type="SUPFAM" id="SSF55021">
    <property type="entry name" value="ACT-like"/>
    <property type="match status" value="1"/>
</dbReference>
<dbReference type="SUPFAM" id="SSF53850">
    <property type="entry name" value="Periplasmic binding protein-like II"/>
    <property type="match status" value="1"/>
</dbReference>
<comment type="subcellular location">
    <subcellularLocation>
        <location evidence="3">Cytoplasm</location>
    </subcellularLocation>
</comment>
<evidence type="ECO:0000256" key="7">
    <source>
        <dbReference type="ARBA" id="ARBA00013147"/>
    </source>
</evidence>
<evidence type="ECO:0000256" key="6">
    <source>
        <dbReference type="ARBA" id="ARBA00012404"/>
    </source>
</evidence>
<dbReference type="SUPFAM" id="SSF48600">
    <property type="entry name" value="Chorismate mutase II"/>
    <property type="match status" value="1"/>
</dbReference>
<reference evidence="23 24" key="1">
    <citation type="submission" date="2019-02" db="EMBL/GenBank/DDBJ databases">
        <title>Deep-cultivation of Planctomycetes and their phenomic and genomic characterization uncovers novel biology.</title>
        <authorList>
            <person name="Wiegand S."/>
            <person name="Jogler M."/>
            <person name="Boedeker C."/>
            <person name="Pinto D."/>
            <person name="Vollmers J."/>
            <person name="Rivas-Marin E."/>
            <person name="Kohn T."/>
            <person name="Peeters S.H."/>
            <person name="Heuer A."/>
            <person name="Rast P."/>
            <person name="Oberbeckmann S."/>
            <person name="Bunk B."/>
            <person name="Jeske O."/>
            <person name="Meyerdierks A."/>
            <person name="Storesund J.E."/>
            <person name="Kallscheuer N."/>
            <person name="Luecker S."/>
            <person name="Lage O.M."/>
            <person name="Pohl T."/>
            <person name="Merkel B.J."/>
            <person name="Hornburger P."/>
            <person name="Mueller R.-W."/>
            <person name="Bruemmer F."/>
            <person name="Labrenz M."/>
            <person name="Spormann A.M."/>
            <person name="Op den Camp H."/>
            <person name="Overmann J."/>
            <person name="Amann R."/>
            <person name="Jetten M.S.M."/>
            <person name="Mascher T."/>
            <person name="Medema M.H."/>
            <person name="Devos D.P."/>
            <person name="Kaster A.-K."/>
            <person name="Ovreas L."/>
            <person name="Rohde M."/>
            <person name="Galperin M.Y."/>
            <person name="Jogler C."/>
        </authorList>
    </citation>
    <scope>NUCLEOTIDE SEQUENCE [LARGE SCALE GENOMIC DNA]</scope>
    <source>
        <strain evidence="23 24">Pan216</strain>
    </source>
</reference>
<dbReference type="InterPro" id="IPR002912">
    <property type="entry name" value="ACT_dom"/>
</dbReference>